<evidence type="ECO:0000313" key="2">
    <source>
        <dbReference type="EMBL" id="TNN87251.1"/>
    </source>
</evidence>
<proteinExistence type="predicted"/>
<keyword evidence="3" id="KW-1185">Reference proteome</keyword>
<feature type="region of interest" description="Disordered" evidence="1">
    <location>
        <begin position="1"/>
        <end position="35"/>
    </location>
</feature>
<gene>
    <name evidence="2" type="ORF">EYF80_002453</name>
</gene>
<reference evidence="2 3" key="1">
    <citation type="submission" date="2019-03" db="EMBL/GenBank/DDBJ databases">
        <title>First draft genome of Liparis tanakae, snailfish: a comprehensive survey of snailfish specific genes.</title>
        <authorList>
            <person name="Kim W."/>
            <person name="Song I."/>
            <person name="Jeong J.-H."/>
            <person name="Kim D."/>
            <person name="Kim S."/>
            <person name="Ryu S."/>
            <person name="Song J.Y."/>
            <person name="Lee S.K."/>
        </authorList>
    </citation>
    <scope>NUCLEOTIDE SEQUENCE [LARGE SCALE GENOMIC DNA]</scope>
    <source>
        <tissue evidence="2">Muscle</tissue>
    </source>
</reference>
<dbReference type="AlphaFoldDB" id="A0A4Z2JB90"/>
<feature type="compositionally biased region" description="Polar residues" evidence="1">
    <location>
        <begin position="1"/>
        <end position="14"/>
    </location>
</feature>
<accession>A0A4Z2JB90</accession>
<name>A0A4Z2JB90_9TELE</name>
<feature type="region of interest" description="Disordered" evidence="1">
    <location>
        <begin position="170"/>
        <end position="202"/>
    </location>
</feature>
<evidence type="ECO:0000256" key="1">
    <source>
        <dbReference type="SAM" id="MobiDB-lite"/>
    </source>
</evidence>
<organism evidence="2 3">
    <name type="scientific">Liparis tanakae</name>
    <name type="common">Tanaka's snailfish</name>
    <dbReference type="NCBI Taxonomy" id="230148"/>
    <lineage>
        <taxon>Eukaryota</taxon>
        <taxon>Metazoa</taxon>
        <taxon>Chordata</taxon>
        <taxon>Craniata</taxon>
        <taxon>Vertebrata</taxon>
        <taxon>Euteleostomi</taxon>
        <taxon>Actinopterygii</taxon>
        <taxon>Neopterygii</taxon>
        <taxon>Teleostei</taxon>
        <taxon>Neoteleostei</taxon>
        <taxon>Acanthomorphata</taxon>
        <taxon>Eupercaria</taxon>
        <taxon>Perciformes</taxon>
        <taxon>Cottioidei</taxon>
        <taxon>Cottales</taxon>
        <taxon>Liparidae</taxon>
        <taxon>Liparis</taxon>
    </lineage>
</organism>
<dbReference type="Proteomes" id="UP000314294">
    <property type="component" value="Unassembled WGS sequence"/>
</dbReference>
<feature type="compositionally biased region" description="Polar residues" evidence="1">
    <location>
        <begin position="181"/>
        <end position="194"/>
    </location>
</feature>
<sequence length="316" mass="34677">MPVGRFSQQRTNSKAAARRQRLPPHVERHGPSRGGEVPAVLHLPHLCFTVPGDSRVPSFNTAGRSKRHSLTPGERHRTVKCESKTGLSRVSVDHIKGFVACRKVIRFGGQMSELDLHLTLVPCRISAIEHPGRAPPPRGSLQPSLSGAALASPCAITASSYSAAAGESASTTASEGFPTPWKNQTTRKIGSVQQACPRKTTEEVVKQPRSINPNRFAARGEAQMMKIRDVVVDVSSRRPEERLLSQRHIQPPPFTQPRPEQHTSELEIEPLVTSWSDRESHFDASALLRGVRRPRRRCCHRVSPRVVMGPGGPGDT</sequence>
<dbReference type="EMBL" id="SRLO01000011">
    <property type="protein sequence ID" value="TNN87251.1"/>
    <property type="molecule type" value="Genomic_DNA"/>
</dbReference>
<comment type="caution">
    <text evidence="2">The sequence shown here is derived from an EMBL/GenBank/DDBJ whole genome shotgun (WGS) entry which is preliminary data.</text>
</comment>
<evidence type="ECO:0000313" key="3">
    <source>
        <dbReference type="Proteomes" id="UP000314294"/>
    </source>
</evidence>
<protein>
    <submittedName>
        <fullName evidence="2">Uncharacterized protein</fullName>
    </submittedName>
</protein>